<dbReference type="EMBL" id="QJKJ01000944">
    <property type="protein sequence ID" value="RDY09942.1"/>
    <property type="molecule type" value="Genomic_DNA"/>
</dbReference>
<evidence type="ECO:0000313" key="2">
    <source>
        <dbReference type="Proteomes" id="UP000257109"/>
    </source>
</evidence>
<evidence type="ECO:0000313" key="1">
    <source>
        <dbReference type="EMBL" id="RDY09942.1"/>
    </source>
</evidence>
<accession>A0A371I4I0</accession>
<reference evidence="1" key="1">
    <citation type="submission" date="2018-05" db="EMBL/GenBank/DDBJ databases">
        <title>Draft genome of Mucuna pruriens seed.</title>
        <authorList>
            <person name="Nnadi N.E."/>
            <person name="Vos R."/>
            <person name="Hasami M.H."/>
            <person name="Devisetty U.K."/>
            <person name="Aguiy J.C."/>
        </authorList>
    </citation>
    <scope>NUCLEOTIDE SEQUENCE [LARGE SCALE GENOMIC DNA]</scope>
    <source>
        <strain evidence="1">JCA_2017</strain>
    </source>
</reference>
<name>A0A371I4I0_MUCPR</name>
<dbReference type="Proteomes" id="UP000257109">
    <property type="component" value="Unassembled WGS sequence"/>
</dbReference>
<sequence>MRLNNTSMPSTLSRLANTSPTTAAAFALQDLPHSSDSLMECSALDDVATIRPLFLSTTFAVTYFNDMNNLSTYRFVTGIFQLSNRG</sequence>
<organism evidence="1 2">
    <name type="scientific">Mucuna pruriens</name>
    <name type="common">Velvet bean</name>
    <name type="synonym">Dolichos pruriens</name>
    <dbReference type="NCBI Taxonomy" id="157652"/>
    <lineage>
        <taxon>Eukaryota</taxon>
        <taxon>Viridiplantae</taxon>
        <taxon>Streptophyta</taxon>
        <taxon>Embryophyta</taxon>
        <taxon>Tracheophyta</taxon>
        <taxon>Spermatophyta</taxon>
        <taxon>Magnoliopsida</taxon>
        <taxon>eudicotyledons</taxon>
        <taxon>Gunneridae</taxon>
        <taxon>Pentapetalae</taxon>
        <taxon>rosids</taxon>
        <taxon>fabids</taxon>
        <taxon>Fabales</taxon>
        <taxon>Fabaceae</taxon>
        <taxon>Papilionoideae</taxon>
        <taxon>50 kb inversion clade</taxon>
        <taxon>NPAAA clade</taxon>
        <taxon>indigoferoid/millettioid clade</taxon>
        <taxon>Phaseoleae</taxon>
        <taxon>Mucuna</taxon>
    </lineage>
</organism>
<dbReference type="AlphaFoldDB" id="A0A371I4I0"/>
<feature type="non-terminal residue" evidence="1">
    <location>
        <position position="1"/>
    </location>
</feature>
<proteinExistence type="predicted"/>
<comment type="caution">
    <text evidence="1">The sequence shown here is derived from an EMBL/GenBank/DDBJ whole genome shotgun (WGS) entry which is preliminary data.</text>
</comment>
<keyword evidence="2" id="KW-1185">Reference proteome</keyword>
<dbReference type="OrthoDB" id="10417099at2759"/>
<protein>
    <submittedName>
        <fullName evidence="1">Uncharacterized protein</fullName>
    </submittedName>
</protein>
<gene>
    <name evidence="1" type="ORF">CR513_05609</name>
</gene>